<dbReference type="AlphaFoldDB" id="A0A401U5H3"/>
<evidence type="ECO:0000256" key="2">
    <source>
        <dbReference type="ARBA" id="ARBA00022723"/>
    </source>
</evidence>
<keyword evidence="2" id="KW-0479">Metal-binding</keyword>
<dbReference type="Pfam" id="PF01612">
    <property type="entry name" value="DNA_pol_A_exo1"/>
    <property type="match status" value="1"/>
</dbReference>
<dbReference type="InterPro" id="IPR051132">
    <property type="entry name" value="3-5_Exonuclease_domain"/>
</dbReference>
<keyword evidence="10" id="KW-1185">Reference proteome</keyword>
<feature type="domain" description="3'-5' exonuclease" evidence="8">
    <location>
        <begin position="33"/>
        <end position="201"/>
    </location>
</feature>
<reference evidence="9 10" key="1">
    <citation type="submission" date="2018-11" db="EMBL/GenBank/DDBJ databases">
        <title>Chryseotalea sanarue gen. nov., sp., nov., a member of the family Cytophagaceae, isolated from a brackish lake in Hamamatsu Japan.</title>
        <authorList>
            <person name="Maejima Y."/>
            <person name="Iino T."/>
            <person name="Muraguchi Y."/>
            <person name="Fukuda K."/>
            <person name="Ohkuma M."/>
            <person name="Moriuchi R."/>
            <person name="Dohra H."/>
            <person name="Kimbara K."/>
            <person name="Shintani M."/>
        </authorList>
    </citation>
    <scope>NUCLEOTIDE SEQUENCE [LARGE SCALE GENOMIC DNA]</scope>
    <source>
        <strain evidence="9 10">Ys</strain>
    </source>
</reference>
<evidence type="ECO:0000256" key="4">
    <source>
        <dbReference type="ARBA" id="ARBA00022839"/>
    </source>
</evidence>
<evidence type="ECO:0000256" key="1">
    <source>
        <dbReference type="ARBA" id="ARBA00022722"/>
    </source>
</evidence>
<name>A0A401U5H3_9BACT</name>
<comment type="caution">
    <text evidence="9">The sequence shown here is derived from an EMBL/GenBank/DDBJ whole genome shotgun (WGS) entry which is preliminary data.</text>
</comment>
<dbReference type="SUPFAM" id="SSF53098">
    <property type="entry name" value="Ribonuclease H-like"/>
    <property type="match status" value="1"/>
</dbReference>
<dbReference type="CDD" id="cd06141">
    <property type="entry name" value="WRN_exo"/>
    <property type="match status" value="1"/>
</dbReference>
<dbReference type="EMBL" id="BHXQ01000001">
    <property type="protein sequence ID" value="GCC50161.1"/>
    <property type="molecule type" value="Genomic_DNA"/>
</dbReference>
<dbReference type="GO" id="GO:0003676">
    <property type="term" value="F:nucleic acid binding"/>
    <property type="evidence" value="ECO:0007669"/>
    <property type="project" value="InterPro"/>
</dbReference>
<evidence type="ECO:0000259" key="8">
    <source>
        <dbReference type="SMART" id="SM00474"/>
    </source>
</evidence>
<dbReference type="SMART" id="SM00474">
    <property type="entry name" value="35EXOc"/>
    <property type="match status" value="1"/>
</dbReference>
<evidence type="ECO:0000313" key="9">
    <source>
        <dbReference type="EMBL" id="GCC50161.1"/>
    </source>
</evidence>
<dbReference type="Gene3D" id="3.30.420.10">
    <property type="entry name" value="Ribonuclease H-like superfamily/Ribonuclease H"/>
    <property type="match status" value="1"/>
</dbReference>
<gene>
    <name evidence="9" type="ORF">SanaruYs_03760</name>
</gene>
<keyword evidence="4 9" id="KW-0269">Exonuclease</keyword>
<evidence type="ECO:0000256" key="3">
    <source>
        <dbReference type="ARBA" id="ARBA00022801"/>
    </source>
</evidence>
<dbReference type="Proteomes" id="UP000288227">
    <property type="component" value="Unassembled WGS sequence"/>
</dbReference>
<keyword evidence="5" id="KW-0460">Magnesium</keyword>
<dbReference type="OrthoDB" id="9793333at2"/>
<evidence type="ECO:0000256" key="7">
    <source>
        <dbReference type="ARBA" id="ARBA00042761"/>
    </source>
</evidence>
<dbReference type="PANTHER" id="PTHR13620">
    <property type="entry name" value="3-5 EXONUCLEASE"/>
    <property type="match status" value="1"/>
</dbReference>
<keyword evidence="1" id="KW-0540">Nuclease</keyword>
<evidence type="ECO:0000256" key="6">
    <source>
        <dbReference type="ARBA" id="ARBA00040531"/>
    </source>
</evidence>
<dbReference type="InterPro" id="IPR036397">
    <property type="entry name" value="RNaseH_sf"/>
</dbReference>
<dbReference type="GO" id="GO:0008408">
    <property type="term" value="F:3'-5' exonuclease activity"/>
    <property type="evidence" value="ECO:0007669"/>
    <property type="project" value="InterPro"/>
</dbReference>
<dbReference type="GO" id="GO:0006139">
    <property type="term" value="P:nucleobase-containing compound metabolic process"/>
    <property type="evidence" value="ECO:0007669"/>
    <property type="project" value="InterPro"/>
</dbReference>
<keyword evidence="3" id="KW-0378">Hydrolase</keyword>
<dbReference type="InterPro" id="IPR012337">
    <property type="entry name" value="RNaseH-like_sf"/>
</dbReference>
<dbReference type="GO" id="GO:0046872">
    <property type="term" value="F:metal ion binding"/>
    <property type="evidence" value="ECO:0007669"/>
    <property type="project" value="UniProtKB-KW"/>
</dbReference>
<dbReference type="InterPro" id="IPR002562">
    <property type="entry name" value="3'-5'_exonuclease_dom"/>
</dbReference>
<evidence type="ECO:0000256" key="5">
    <source>
        <dbReference type="ARBA" id="ARBA00022842"/>
    </source>
</evidence>
<evidence type="ECO:0000313" key="10">
    <source>
        <dbReference type="Proteomes" id="UP000288227"/>
    </source>
</evidence>
<sequence>MGQNKLNEDNIFTNSITHEEIQTLPLQAFKGHVSVITDPVKLTRSLKEMEKAIHLGFDTETRPAFVKGQRYNVALLQFATEERVWLVRLQQTGFIPELRAFLENTNVQKVGVGLRDDLNALQRLQPFSPGGFVELTQLTRQVGVEVESVKKLTGLLLGFRISKSAQTSNWEAPTLTEKQIEYAATDAWVCLQMYRKIEQRL</sequence>
<dbReference type="PANTHER" id="PTHR13620:SF109">
    <property type="entry name" value="3'-5' EXONUCLEASE"/>
    <property type="match status" value="1"/>
</dbReference>
<accession>A0A401U5H3</accession>
<proteinExistence type="predicted"/>
<protein>
    <recommendedName>
        <fullName evidence="6">3'-5' exonuclease</fullName>
    </recommendedName>
    <alternativeName>
        <fullName evidence="7">Werner Syndrome-like exonuclease</fullName>
    </alternativeName>
</protein>
<organism evidence="9 10">
    <name type="scientific">Chryseotalea sanaruensis</name>
    <dbReference type="NCBI Taxonomy" id="2482724"/>
    <lineage>
        <taxon>Bacteria</taxon>
        <taxon>Pseudomonadati</taxon>
        <taxon>Bacteroidota</taxon>
        <taxon>Cytophagia</taxon>
        <taxon>Cytophagales</taxon>
        <taxon>Chryseotaleaceae</taxon>
        <taxon>Chryseotalea</taxon>
    </lineage>
</organism>